<sequence length="156" mass="17476">MTSHELDDRLARYELRDPQALLDEIAASVRLTEGAVFLALVHQPAAAQRLIALEELTPLPIGIDEQHRGRSDLLYDRVWKLAIPPRSDSSASILVTIIVRSGTNGWGHEEKQWAMGWRYSNHNSEAFDRDLVVVTEHGWCSLWSQLGGHQPSMVAG</sequence>
<dbReference type="AlphaFoldDB" id="A0A6J7LCE1"/>
<protein>
    <submittedName>
        <fullName evidence="1">Unannotated protein</fullName>
    </submittedName>
</protein>
<reference evidence="1" key="1">
    <citation type="submission" date="2020-05" db="EMBL/GenBank/DDBJ databases">
        <authorList>
            <person name="Chiriac C."/>
            <person name="Salcher M."/>
            <person name="Ghai R."/>
            <person name="Kavagutti S V."/>
        </authorList>
    </citation>
    <scope>NUCLEOTIDE SEQUENCE</scope>
</reference>
<evidence type="ECO:0000313" key="1">
    <source>
        <dbReference type="EMBL" id="CAB4965777.1"/>
    </source>
</evidence>
<proteinExistence type="predicted"/>
<organism evidence="1">
    <name type="scientific">freshwater metagenome</name>
    <dbReference type="NCBI Taxonomy" id="449393"/>
    <lineage>
        <taxon>unclassified sequences</taxon>
        <taxon>metagenomes</taxon>
        <taxon>ecological metagenomes</taxon>
    </lineage>
</organism>
<name>A0A6J7LCE1_9ZZZZ</name>
<accession>A0A6J7LCE1</accession>
<gene>
    <name evidence="1" type="ORF">UFOPK3662_03756</name>
</gene>
<dbReference type="EMBL" id="CAFBMW010000056">
    <property type="protein sequence ID" value="CAB4965777.1"/>
    <property type="molecule type" value="Genomic_DNA"/>
</dbReference>